<name>A0A933I807_UNCT6</name>
<proteinExistence type="predicted"/>
<evidence type="ECO:0000313" key="2">
    <source>
        <dbReference type="Proteomes" id="UP000736328"/>
    </source>
</evidence>
<accession>A0A933I807</accession>
<dbReference type="EMBL" id="JACQXR010000044">
    <property type="protein sequence ID" value="MBI4726340.1"/>
    <property type="molecule type" value="Genomic_DNA"/>
</dbReference>
<gene>
    <name evidence="1" type="ORF">HY768_03795</name>
</gene>
<organism evidence="1 2">
    <name type="scientific">candidate division TA06 bacterium</name>
    <dbReference type="NCBI Taxonomy" id="2250710"/>
    <lineage>
        <taxon>Bacteria</taxon>
        <taxon>Bacteria division TA06</taxon>
    </lineage>
</organism>
<evidence type="ECO:0000313" key="1">
    <source>
        <dbReference type="EMBL" id="MBI4726340.1"/>
    </source>
</evidence>
<dbReference type="Proteomes" id="UP000736328">
    <property type="component" value="Unassembled WGS sequence"/>
</dbReference>
<reference evidence="1" key="1">
    <citation type="submission" date="2020-07" db="EMBL/GenBank/DDBJ databases">
        <title>Huge and variable diversity of episymbiotic CPR bacteria and DPANN archaea in groundwater ecosystems.</title>
        <authorList>
            <person name="He C.Y."/>
            <person name="Keren R."/>
            <person name="Whittaker M."/>
            <person name="Farag I.F."/>
            <person name="Doudna J."/>
            <person name="Cate J.H.D."/>
            <person name="Banfield J.F."/>
        </authorList>
    </citation>
    <scope>NUCLEOTIDE SEQUENCE</scope>
    <source>
        <strain evidence="1">NC_groundwater_1520_Pr4_B-0.1um_53_5</strain>
    </source>
</reference>
<protein>
    <submittedName>
        <fullName evidence="1">Uncharacterized protein</fullName>
    </submittedName>
</protein>
<comment type="caution">
    <text evidence="1">The sequence shown here is derived from an EMBL/GenBank/DDBJ whole genome shotgun (WGS) entry which is preliminary data.</text>
</comment>
<dbReference type="Gene3D" id="2.60.120.380">
    <property type="match status" value="1"/>
</dbReference>
<dbReference type="AlphaFoldDB" id="A0A933I807"/>
<sequence>MKWKITIAAVLLLLLFAVPGRAYIYRDGSLSRGQRIYIDIEINSAGNYQSLVYMGANGTLDADLYIYSPYGNKIFTMSGSSTGQPPRVTFTYSGTYRFEIVGYSGSGNYLLFLGDKNEWEQVASRQ</sequence>